<dbReference type="STRING" id="33968.BMS77_07015"/>
<dbReference type="InterPro" id="IPR014718">
    <property type="entry name" value="GH-type_carb-bd"/>
</dbReference>
<name>A0A1X0VCY5_LEUPS</name>
<accession>A0A1X0VCY5</accession>
<dbReference type="Pfam" id="PF14486">
    <property type="entry name" value="DUF4432"/>
    <property type="match status" value="1"/>
</dbReference>
<gene>
    <name evidence="1" type="ORF">BMR96_06525</name>
</gene>
<proteinExistence type="predicted"/>
<comment type="caution">
    <text evidence="1">The sequence shown here is derived from an EMBL/GenBank/DDBJ whole genome shotgun (WGS) entry which is preliminary data.</text>
</comment>
<dbReference type="EMBL" id="MPLS01000021">
    <property type="protein sequence ID" value="ORI97573.1"/>
    <property type="molecule type" value="Genomic_DNA"/>
</dbReference>
<dbReference type="Proteomes" id="UP000192288">
    <property type="component" value="Unassembled WGS sequence"/>
</dbReference>
<protein>
    <submittedName>
        <fullName evidence="1">DUF4432 domain-containing protein</fullName>
    </submittedName>
</protein>
<dbReference type="GO" id="GO:0030246">
    <property type="term" value="F:carbohydrate binding"/>
    <property type="evidence" value="ECO:0007669"/>
    <property type="project" value="InterPro"/>
</dbReference>
<sequence length="339" mass="37848">MTQRINLPEKLFDQEPYNIYQDEHFTVTTMQYDTGVAGLKISNNRGYIMILPFQGFMIWDAVFDQLSLKMTSAFDKPYSGTQVTDTYGMFQFTSGVLASGTPSETDTHSLHGEYPMTKLDHIYLEIDQDNIIIGGEYEYVKGFGYHYRTHNTVIMHAGSALIDIGLKVTNLSNYQTMPLQYLNHLNYCYVDGAMMTANIPENALTLRQSIPSHVKPTASWRAFNQALQASGEVIEVLDNGSRFDPEIVYMSTDLRPLVDRAVFKMSLPNGPTFVTSFNTKELPFVTRWLLNNPDQQVAAFAIPGTSHPDGYNAASQAGTLIHLAAGKTQSFTVTTGIGE</sequence>
<dbReference type="InterPro" id="IPR027839">
    <property type="entry name" value="DUF4432"/>
</dbReference>
<organism evidence="1 2">
    <name type="scientific">Leuconostoc pseudomesenteroides</name>
    <dbReference type="NCBI Taxonomy" id="33968"/>
    <lineage>
        <taxon>Bacteria</taxon>
        <taxon>Bacillati</taxon>
        <taxon>Bacillota</taxon>
        <taxon>Bacilli</taxon>
        <taxon>Lactobacillales</taxon>
        <taxon>Lactobacillaceae</taxon>
        <taxon>Leuconostoc</taxon>
    </lineage>
</organism>
<dbReference type="AlphaFoldDB" id="A0A1X0VCY5"/>
<evidence type="ECO:0000313" key="2">
    <source>
        <dbReference type="Proteomes" id="UP000192288"/>
    </source>
</evidence>
<reference evidence="1 2" key="1">
    <citation type="journal article" date="2017" name="Front. Microbiol.">
        <title>Genomic Characterization of Dairy Associated Leuconostoc Species and Diversity of Leuconostocs in Undefined Mixed Mesophilic Starter Cultures.</title>
        <authorList>
            <person name="Frantzen C.A."/>
            <person name="Kot W."/>
            <person name="Pedersen T.B."/>
            <person name="Ardo Y.M."/>
            <person name="Broadbent J.R."/>
            <person name="Neve H."/>
            <person name="Hansen L.H."/>
            <person name="Dal Bello F."/>
            <person name="Ostlie H.M."/>
            <person name="Kleppen H.P."/>
            <person name="Vogensen F.K."/>
            <person name="Holo H."/>
        </authorList>
    </citation>
    <scope>NUCLEOTIDE SEQUENCE [LARGE SCALE GENOMIC DNA]</scope>
    <source>
        <strain evidence="1 2">LMGCF08</strain>
    </source>
</reference>
<evidence type="ECO:0000313" key="1">
    <source>
        <dbReference type="EMBL" id="ORI97573.1"/>
    </source>
</evidence>
<dbReference type="eggNOG" id="ENOG502Z97R">
    <property type="taxonomic scope" value="Bacteria"/>
</dbReference>
<dbReference type="RefSeq" id="WP_036067036.1">
    <property type="nucleotide sequence ID" value="NZ_MPLS01000021.1"/>
</dbReference>
<dbReference type="Gene3D" id="2.70.98.10">
    <property type="match status" value="1"/>
</dbReference>